<evidence type="ECO:0000256" key="3">
    <source>
        <dbReference type="SAM" id="SignalP"/>
    </source>
</evidence>
<evidence type="ECO:0000256" key="1">
    <source>
        <dbReference type="SAM" id="MobiDB-lite"/>
    </source>
</evidence>
<gene>
    <name evidence="4" type="ORF">C8A01DRAFT_32473</name>
</gene>
<feature type="signal peptide" evidence="3">
    <location>
        <begin position="1"/>
        <end position="23"/>
    </location>
</feature>
<keyword evidence="2" id="KW-0472">Membrane</keyword>
<evidence type="ECO:0000313" key="5">
    <source>
        <dbReference type="Proteomes" id="UP001303115"/>
    </source>
</evidence>
<feature type="transmembrane region" description="Helical" evidence="2">
    <location>
        <begin position="69"/>
        <end position="92"/>
    </location>
</feature>
<feature type="compositionally biased region" description="Polar residues" evidence="1">
    <location>
        <begin position="141"/>
        <end position="158"/>
    </location>
</feature>
<feature type="chain" id="PRO_5042933864" description="MARVEL domain-containing protein" evidence="3">
    <location>
        <begin position="24"/>
        <end position="344"/>
    </location>
</feature>
<dbReference type="Proteomes" id="UP001303115">
    <property type="component" value="Unassembled WGS sequence"/>
</dbReference>
<keyword evidence="5" id="KW-1185">Reference proteome</keyword>
<evidence type="ECO:0000256" key="2">
    <source>
        <dbReference type="SAM" id="Phobius"/>
    </source>
</evidence>
<accession>A0AAN6PLW1</accession>
<protein>
    <recommendedName>
        <fullName evidence="6">MARVEL domain-containing protein</fullName>
    </recommendedName>
</protein>
<feature type="compositionally biased region" description="Pro residues" evidence="1">
    <location>
        <begin position="176"/>
        <end position="201"/>
    </location>
</feature>
<keyword evidence="3" id="KW-0732">Signal</keyword>
<name>A0AAN6PLW1_9PEZI</name>
<dbReference type="AlphaFoldDB" id="A0AAN6PLW1"/>
<reference evidence="5" key="1">
    <citation type="journal article" date="2023" name="Mol. Phylogenet. Evol.">
        <title>Genome-scale phylogeny and comparative genomics of the fungal order Sordariales.</title>
        <authorList>
            <person name="Hensen N."/>
            <person name="Bonometti L."/>
            <person name="Westerberg I."/>
            <person name="Brannstrom I.O."/>
            <person name="Guillou S."/>
            <person name="Cros-Aarteil S."/>
            <person name="Calhoun S."/>
            <person name="Haridas S."/>
            <person name="Kuo A."/>
            <person name="Mondo S."/>
            <person name="Pangilinan J."/>
            <person name="Riley R."/>
            <person name="LaButti K."/>
            <person name="Andreopoulos B."/>
            <person name="Lipzen A."/>
            <person name="Chen C."/>
            <person name="Yan M."/>
            <person name="Daum C."/>
            <person name="Ng V."/>
            <person name="Clum A."/>
            <person name="Steindorff A."/>
            <person name="Ohm R.A."/>
            <person name="Martin F."/>
            <person name="Silar P."/>
            <person name="Natvig D.O."/>
            <person name="Lalanne C."/>
            <person name="Gautier V."/>
            <person name="Ament-Velasquez S.L."/>
            <person name="Kruys A."/>
            <person name="Hutchinson M.I."/>
            <person name="Powell A.J."/>
            <person name="Barry K."/>
            <person name="Miller A.N."/>
            <person name="Grigoriev I.V."/>
            <person name="Debuchy R."/>
            <person name="Gladieux P."/>
            <person name="Hiltunen Thoren M."/>
            <person name="Johannesson H."/>
        </authorList>
    </citation>
    <scope>NUCLEOTIDE SEQUENCE [LARGE SCALE GENOMIC DNA]</scope>
    <source>
        <strain evidence="5">CBS 284.82</strain>
    </source>
</reference>
<feature type="region of interest" description="Disordered" evidence="1">
    <location>
        <begin position="141"/>
        <end position="232"/>
    </location>
</feature>
<comment type="caution">
    <text evidence="4">The sequence shown here is derived from an EMBL/GenBank/DDBJ whole genome shotgun (WGS) entry which is preliminary data.</text>
</comment>
<organism evidence="4 5">
    <name type="scientific">Parachaetomium inaequale</name>
    <dbReference type="NCBI Taxonomy" id="2588326"/>
    <lineage>
        <taxon>Eukaryota</taxon>
        <taxon>Fungi</taxon>
        <taxon>Dikarya</taxon>
        <taxon>Ascomycota</taxon>
        <taxon>Pezizomycotina</taxon>
        <taxon>Sordariomycetes</taxon>
        <taxon>Sordariomycetidae</taxon>
        <taxon>Sordariales</taxon>
        <taxon>Chaetomiaceae</taxon>
        <taxon>Parachaetomium</taxon>
    </lineage>
</organism>
<feature type="transmembrane region" description="Helical" evidence="2">
    <location>
        <begin position="33"/>
        <end position="57"/>
    </location>
</feature>
<evidence type="ECO:0000313" key="4">
    <source>
        <dbReference type="EMBL" id="KAK4043346.1"/>
    </source>
</evidence>
<sequence length="344" mass="37153">MSVRAMIPLVFNWLLLAQAPVAAVAIYSSVFVFGAGTVPSVLAVVATALHLLLGIYCCVARAAPGSYHIYGVLSCLVVCAGLWCGSLCYFAWHITLLAGRPEATDRRLFAAWTKAGCAMAVLSISLDLLLLGVFLLTSTNQQPQDPEKASFTSSSTDNPPQLPPLTPLPHHRISLPYPPTATPPPNPTRNPHIPPTIIPVPPEHRTKPLPPPPPQQQQQHPPQPSPYYHETIDPSAPLNRIHLILALCALQNPHSGNWPPSRELASLLKLWTGGRDVTLGMGPTGRGATALAHACLIDLCQFVWAAQREGREGEVLSWAEIPTPPINPTYAVREQTITPTINHP</sequence>
<proteinExistence type="predicted"/>
<keyword evidence="2" id="KW-0812">Transmembrane</keyword>
<evidence type="ECO:0008006" key="6">
    <source>
        <dbReference type="Google" id="ProtNLM"/>
    </source>
</evidence>
<dbReference type="EMBL" id="MU854328">
    <property type="protein sequence ID" value="KAK4043346.1"/>
    <property type="molecule type" value="Genomic_DNA"/>
</dbReference>
<dbReference type="PRINTS" id="PR01217">
    <property type="entry name" value="PRICHEXTENSN"/>
</dbReference>
<feature type="compositionally biased region" description="Pro residues" evidence="1">
    <location>
        <begin position="208"/>
        <end position="225"/>
    </location>
</feature>
<feature type="transmembrane region" description="Helical" evidence="2">
    <location>
        <begin position="112"/>
        <end position="136"/>
    </location>
</feature>
<keyword evidence="2" id="KW-1133">Transmembrane helix</keyword>